<dbReference type="AlphaFoldDB" id="A0A4V1ERL7"/>
<name>A0A4V1ERL7_9BACT</name>
<evidence type="ECO:0000313" key="3">
    <source>
        <dbReference type="Proteomes" id="UP000298602"/>
    </source>
</evidence>
<dbReference type="SUPFAM" id="SSF56235">
    <property type="entry name" value="N-terminal nucleophile aminohydrolases (Ntn hydrolases)"/>
    <property type="match status" value="1"/>
</dbReference>
<evidence type="ECO:0000313" key="2">
    <source>
        <dbReference type="EMBL" id="QCQ22081.1"/>
    </source>
</evidence>
<proteinExistence type="predicted"/>
<dbReference type="InterPro" id="IPR029055">
    <property type="entry name" value="Ntn_hydrolases_N"/>
</dbReference>
<dbReference type="OrthoDB" id="5413359at2"/>
<sequence>MCGLAGVILGKKRRRAEEREHLAWLFTRLLVLSESRGPHATGMAWLNRDGEHRLFKRPVSAGQFVTDKAFHEVLAGIDNRTTVLLGHTRWRTRGDERVNRNNHPIRAGDVIGTHNGTIYNADYLFRRFKLRRFAQVDSELLFRLAARAARSGRMDVEWFKERLRRCRGQMTAVLASRLDPETILVLKGNKPLELRIHRKHRAVLYASDPAFLDAVLADERGWRELSVPAMSMIVFRHEVLTEFSRGSLEFIVQEKRGKAP</sequence>
<evidence type="ECO:0000259" key="1">
    <source>
        <dbReference type="PROSITE" id="PS51278"/>
    </source>
</evidence>
<dbReference type="RefSeq" id="WP_137424050.1">
    <property type="nucleotide sequence ID" value="NZ_CP040098.1"/>
</dbReference>
<reference evidence="2 3" key="1">
    <citation type="submission" date="2019-05" db="EMBL/GenBank/DDBJ databases">
        <title>The Complete Genome Sequence of the n-alkane-degrading Desulfoglaeba alkanexedens ALDC reveals multiple alkylsuccinate synthase gene clusters.</title>
        <authorList>
            <person name="Callaghan A.V."/>
            <person name="Davidova I.A."/>
            <person name="Duncan K.E."/>
            <person name="Morris B."/>
            <person name="McInerney M.J."/>
        </authorList>
    </citation>
    <scope>NUCLEOTIDE SEQUENCE [LARGE SCALE GENOMIC DNA]</scope>
    <source>
        <strain evidence="2 3">ALDC</strain>
    </source>
</reference>
<dbReference type="PROSITE" id="PS51278">
    <property type="entry name" value="GATASE_TYPE_2"/>
    <property type="match status" value="1"/>
</dbReference>
<organism evidence="2 3">
    <name type="scientific">Desulfoglaeba alkanexedens ALDC</name>
    <dbReference type="NCBI Taxonomy" id="980445"/>
    <lineage>
        <taxon>Bacteria</taxon>
        <taxon>Pseudomonadati</taxon>
        <taxon>Thermodesulfobacteriota</taxon>
        <taxon>Syntrophobacteria</taxon>
        <taxon>Syntrophobacterales</taxon>
        <taxon>Syntrophobacteraceae</taxon>
        <taxon>Desulfoglaeba</taxon>
    </lineage>
</organism>
<feature type="domain" description="Glutamine amidotransferase type-2" evidence="1">
    <location>
        <begin position="2"/>
        <end position="238"/>
    </location>
</feature>
<accession>A0A4V1ERL7</accession>
<dbReference type="KEGG" id="dax:FDQ92_07815"/>
<dbReference type="Pfam" id="PF13522">
    <property type="entry name" value="GATase_6"/>
    <property type="match status" value="1"/>
</dbReference>
<dbReference type="InterPro" id="IPR017932">
    <property type="entry name" value="GATase_2_dom"/>
</dbReference>
<dbReference type="Gene3D" id="3.60.20.10">
    <property type="entry name" value="Glutamine Phosphoribosylpyrophosphate, subunit 1, domain 1"/>
    <property type="match status" value="1"/>
</dbReference>
<keyword evidence="3" id="KW-1185">Reference proteome</keyword>
<gene>
    <name evidence="2" type="ORF">FDQ92_07815</name>
</gene>
<dbReference type="EMBL" id="CP040098">
    <property type="protein sequence ID" value="QCQ22081.1"/>
    <property type="molecule type" value="Genomic_DNA"/>
</dbReference>
<reference evidence="2 3" key="2">
    <citation type="submission" date="2019-05" db="EMBL/GenBank/DDBJ databases">
        <authorList>
            <person name="Suflita J.M."/>
            <person name="Marks C.R."/>
        </authorList>
    </citation>
    <scope>NUCLEOTIDE SEQUENCE [LARGE SCALE GENOMIC DNA]</scope>
    <source>
        <strain evidence="2 3">ALDC</strain>
    </source>
</reference>
<dbReference type="Proteomes" id="UP000298602">
    <property type="component" value="Chromosome"/>
</dbReference>
<protein>
    <submittedName>
        <fullName evidence="2">Glucosamine 6-phosphate synthetase</fullName>
    </submittedName>
</protein>
<dbReference type="CDD" id="cd00352">
    <property type="entry name" value="Gn_AT_II"/>
    <property type="match status" value="1"/>
</dbReference>